<organism evidence="1 2">
    <name type="scientific">Fusarium oxysporum</name>
    <name type="common">Fusarium vascular wilt</name>
    <dbReference type="NCBI Taxonomy" id="5507"/>
    <lineage>
        <taxon>Eukaryota</taxon>
        <taxon>Fungi</taxon>
        <taxon>Dikarya</taxon>
        <taxon>Ascomycota</taxon>
        <taxon>Pezizomycotina</taxon>
        <taxon>Sordariomycetes</taxon>
        <taxon>Hypocreomycetidae</taxon>
        <taxon>Hypocreales</taxon>
        <taxon>Nectriaceae</taxon>
        <taxon>Fusarium</taxon>
        <taxon>Fusarium oxysporum species complex</taxon>
    </lineage>
</organism>
<dbReference type="EMBL" id="MRCY01000613">
    <property type="protein sequence ID" value="RKK82183.1"/>
    <property type="molecule type" value="Genomic_DNA"/>
</dbReference>
<name>A0A420NE90_FUSOX</name>
<comment type="caution">
    <text evidence="1">The sequence shown here is derived from an EMBL/GenBank/DDBJ whole genome shotgun (WGS) entry which is preliminary data.</text>
</comment>
<protein>
    <recommendedName>
        <fullName evidence="3">Heterokaryon incompatibility domain-containing protein</fullName>
    </recommendedName>
</protein>
<sequence length="330" mass="37153">MARYARGFVRNGVVLELLYHPGHGKSASFCSWIPDFMGLQFRSSVMQQRTYPPTISTWKTRRKEGFYAGLGQLPWAEVLDNPQGAGAAVLAIHGYLFGDIKRCSELGLDNNGIITFAKALRNVREYINYLKNYPDTDGNDTVATSDNSSLGAGETSRDKLLLQLLVGDSRGPQTRPGWADRFSHHVVHREEDDEEIFPWAAEMGRDILSLGLDEDAHEYTKKPAEAQARIMQYWQTAWTFMSRIPGAALCITRNRRDHDRPYAGIVPGEAKAGDRIFIANGGKVPFVLREVREVRGSTYYKLIGECYIHGIMYGMPSSVQHEDNVRVHII</sequence>
<evidence type="ECO:0000313" key="1">
    <source>
        <dbReference type="EMBL" id="RKK82183.1"/>
    </source>
</evidence>
<reference evidence="1 2" key="1">
    <citation type="journal article" date="2018" name="Sci. Rep.">
        <title>Characterisation of pathogen-specific regions and novel effector candidates in Fusarium oxysporum f. sp. cepae.</title>
        <authorList>
            <person name="Armitage A.D."/>
            <person name="Taylor A."/>
            <person name="Sobczyk M.K."/>
            <person name="Baxter L."/>
            <person name="Greenfield B.P."/>
            <person name="Bates H.J."/>
            <person name="Wilson F."/>
            <person name="Jackson A.C."/>
            <person name="Ott S."/>
            <person name="Harrison R.J."/>
            <person name="Clarkson J.P."/>
        </authorList>
    </citation>
    <scope>NUCLEOTIDE SEQUENCE [LARGE SCALE GENOMIC DNA]</scope>
    <source>
        <strain evidence="1 2">Fo_A28</strain>
    </source>
</reference>
<proteinExistence type="predicted"/>
<dbReference type="Pfam" id="PF26639">
    <property type="entry name" value="Het-6_barrel"/>
    <property type="match status" value="1"/>
</dbReference>
<dbReference type="AlphaFoldDB" id="A0A420NE90"/>
<accession>A0A420NE90</accession>
<dbReference type="Proteomes" id="UP000285860">
    <property type="component" value="Unassembled WGS sequence"/>
</dbReference>
<gene>
    <name evidence="1" type="ORF">BFJ68_g17561</name>
</gene>
<evidence type="ECO:0000313" key="2">
    <source>
        <dbReference type="Proteomes" id="UP000285860"/>
    </source>
</evidence>
<evidence type="ECO:0008006" key="3">
    <source>
        <dbReference type="Google" id="ProtNLM"/>
    </source>
</evidence>